<proteinExistence type="predicted"/>
<gene>
    <name evidence="1" type="ORF">AB835_13450</name>
</gene>
<dbReference type="EMBL" id="MDLC01000067">
    <property type="protein sequence ID" value="ODS22573.1"/>
    <property type="molecule type" value="Genomic_DNA"/>
</dbReference>
<organism evidence="1 2">
    <name type="scientific">Candidatus Endobugula sertula</name>
    <name type="common">Bugula neritina bacterial symbiont</name>
    <dbReference type="NCBI Taxonomy" id="62101"/>
    <lineage>
        <taxon>Bacteria</taxon>
        <taxon>Pseudomonadati</taxon>
        <taxon>Pseudomonadota</taxon>
        <taxon>Gammaproteobacteria</taxon>
        <taxon>Cellvibrionales</taxon>
        <taxon>Cellvibrionaceae</taxon>
        <taxon>Candidatus Endobugula</taxon>
    </lineage>
</organism>
<dbReference type="AlphaFoldDB" id="A0A1D2QLY2"/>
<protein>
    <submittedName>
        <fullName evidence="1">Uncharacterized protein</fullName>
    </submittedName>
</protein>
<dbReference type="STRING" id="62101.AB835_13450"/>
<evidence type="ECO:0000313" key="1">
    <source>
        <dbReference type="EMBL" id="ODS22573.1"/>
    </source>
</evidence>
<reference evidence="1 2" key="1">
    <citation type="journal article" date="2016" name="Appl. Environ. Microbiol.">
        <title>Lack of Overt Genome Reduction in the Bryostatin-Producing Bryozoan Symbiont "Candidatus Endobugula sertula".</title>
        <authorList>
            <person name="Miller I.J."/>
            <person name="Vanee N."/>
            <person name="Fong S.S."/>
            <person name="Lim-Fong G.E."/>
            <person name="Kwan J.C."/>
        </authorList>
    </citation>
    <scope>NUCLEOTIDE SEQUENCE [LARGE SCALE GENOMIC DNA]</scope>
    <source>
        <strain evidence="1">AB1-4</strain>
    </source>
</reference>
<accession>A0A1D2QLY2</accession>
<dbReference type="Proteomes" id="UP000242502">
    <property type="component" value="Unassembled WGS sequence"/>
</dbReference>
<name>A0A1D2QLY2_9GAMM</name>
<sequence length="203" mass="24226">MNYPLGLDEELWNGERSICMFVHRNKTYWVIDYKYNFTLDAEADYKAYLDKGHITKDQYLEACKNFRNGILKLSAENFLQYLKLDSVILTNAEELKDYLLSGFLTDEIDTLYRKVESFLVYGSKLCPNDFKRANQLVCKLPLFYINFDKKSYMHMDWDRYHETLVPSDWHAEARDFGNSILDSDVYWQTNSYNFWHFRKVAGS</sequence>
<evidence type="ECO:0000313" key="2">
    <source>
        <dbReference type="Proteomes" id="UP000242502"/>
    </source>
</evidence>
<comment type="caution">
    <text evidence="1">The sequence shown here is derived from an EMBL/GenBank/DDBJ whole genome shotgun (WGS) entry which is preliminary data.</text>
</comment>